<name>A0A2S8GKI4_9BACT</name>
<accession>A0A2S8GKI4</accession>
<dbReference type="InterPro" id="IPR029751">
    <property type="entry name" value="Ribosomal_L25_dom"/>
</dbReference>
<protein>
    <recommendedName>
        <fullName evidence="5">50S ribosomal protein L25</fullName>
    </recommendedName>
</protein>
<dbReference type="Gene3D" id="2.40.240.10">
    <property type="entry name" value="Ribosomal Protein L25, Chain P"/>
    <property type="match status" value="1"/>
</dbReference>
<dbReference type="Proteomes" id="UP000237819">
    <property type="component" value="Unassembled WGS sequence"/>
</dbReference>
<evidence type="ECO:0000256" key="5">
    <source>
        <dbReference type="ARBA" id="ARBA00035479"/>
    </source>
</evidence>
<dbReference type="RefSeq" id="WP_105337071.1">
    <property type="nucleotide sequence ID" value="NZ_PUHZ01000019.1"/>
</dbReference>
<evidence type="ECO:0000256" key="2">
    <source>
        <dbReference type="ARBA" id="ARBA00022884"/>
    </source>
</evidence>
<sequence>MAETLKATKREKTGSIANRKLRLAGKIPAVLYGAGKDVVHLELCAEQFGVVVRHGVKDIVLEGDVSESVVMREVQWDTFGTEVLHVDFFRPGS</sequence>
<dbReference type="InterPro" id="IPR020056">
    <property type="entry name" value="Rbsml_bL25/Gln-tRNA_synth_N"/>
</dbReference>
<dbReference type="SUPFAM" id="SSF50715">
    <property type="entry name" value="Ribosomal protein L25-like"/>
    <property type="match status" value="1"/>
</dbReference>
<keyword evidence="3 7" id="KW-0689">Ribosomal protein</keyword>
<feature type="domain" description="Large ribosomal subunit protein bL25 L25" evidence="6">
    <location>
        <begin position="5"/>
        <end position="88"/>
    </location>
</feature>
<dbReference type="CDD" id="cd00495">
    <property type="entry name" value="Ribosomal_L25_TL5_CTC"/>
    <property type="match status" value="1"/>
</dbReference>
<keyword evidence="2" id="KW-0694">RNA-binding</keyword>
<dbReference type="GO" id="GO:0006412">
    <property type="term" value="P:translation"/>
    <property type="evidence" value="ECO:0007669"/>
    <property type="project" value="InterPro"/>
</dbReference>
<dbReference type="InterPro" id="IPR020930">
    <property type="entry name" value="Ribosomal_uL5_bac-type"/>
</dbReference>
<dbReference type="OrthoDB" id="9790002at2"/>
<organism evidence="7 8">
    <name type="scientific">Blastopirellula marina</name>
    <dbReference type="NCBI Taxonomy" id="124"/>
    <lineage>
        <taxon>Bacteria</taxon>
        <taxon>Pseudomonadati</taxon>
        <taxon>Planctomycetota</taxon>
        <taxon>Planctomycetia</taxon>
        <taxon>Pirellulales</taxon>
        <taxon>Pirellulaceae</taxon>
        <taxon>Blastopirellula</taxon>
    </lineage>
</organism>
<dbReference type="AlphaFoldDB" id="A0A2S8GKI4"/>
<evidence type="ECO:0000259" key="6">
    <source>
        <dbReference type="Pfam" id="PF01386"/>
    </source>
</evidence>
<evidence type="ECO:0000313" key="7">
    <source>
        <dbReference type="EMBL" id="PQO44544.1"/>
    </source>
</evidence>
<keyword evidence="1" id="KW-0699">rRNA-binding</keyword>
<proteinExistence type="predicted"/>
<keyword evidence="4" id="KW-0687">Ribonucleoprotein</keyword>
<dbReference type="EMBL" id="PUHZ01000019">
    <property type="protein sequence ID" value="PQO44544.1"/>
    <property type="molecule type" value="Genomic_DNA"/>
</dbReference>
<dbReference type="GO" id="GO:0008097">
    <property type="term" value="F:5S rRNA binding"/>
    <property type="evidence" value="ECO:0007669"/>
    <property type="project" value="TreeGrafter"/>
</dbReference>
<dbReference type="PANTHER" id="PTHR33284">
    <property type="entry name" value="RIBOSOMAL PROTEIN L25/GLN-TRNA SYNTHETASE, ANTI-CODON-BINDING DOMAIN-CONTAINING PROTEIN"/>
    <property type="match status" value="1"/>
</dbReference>
<evidence type="ECO:0000313" key="8">
    <source>
        <dbReference type="Proteomes" id="UP000237819"/>
    </source>
</evidence>
<dbReference type="Pfam" id="PF01386">
    <property type="entry name" value="Ribosomal_L25p"/>
    <property type="match status" value="1"/>
</dbReference>
<dbReference type="GO" id="GO:0003735">
    <property type="term" value="F:structural constituent of ribosome"/>
    <property type="evidence" value="ECO:0007669"/>
    <property type="project" value="InterPro"/>
</dbReference>
<comment type="caution">
    <text evidence="7">The sequence shown here is derived from an EMBL/GenBank/DDBJ whole genome shotgun (WGS) entry which is preliminary data.</text>
</comment>
<reference evidence="7 8" key="1">
    <citation type="submission" date="2018-02" db="EMBL/GenBank/DDBJ databases">
        <title>Comparative genomes isolates from brazilian mangrove.</title>
        <authorList>
            <person name="Araujo J.E."/>
            <person name="Taketani R.G."/>
            <person name="Silva M.C.P."/>
            <person name="Loureco M.V."/>
            <person name="Andreote F.D."/>
        </authorList>
    </citation>
    <scope>NUCLEOTIDE SEQUENCE [LARGE SCALE GENOMIC DNA]</scope>
    <source>
        <strain evidence="7 8">Nap-Phe MGV</strain>
    </source>
</reference>
<dbReference type="PANTHER" id="PTHR33284:SF1">
    <property type="entry name" value="RIBOSOMAL PROTEIN L25_GLN-TRNA SYNTHETASE, ANTI-CODON-BINDING DOMAIN-CONTAINING PROTEIN"/>
    <property type="match status" value="1"/>
</dbReference>
<dbReference type="InterPro" id="IPR011035">
    <property type="entry name" value="Ribosomal_bL25/Gln-tRNA_synth"/>
</dbReference>
<evidence type="ECO:0000256" key="4">
    <source>
        <dbReference type="ARBA" id="ARBA00023274"/>
    </source>
</evidence>
<evidence type="ECO:0000256" key="3">
    <source>
        <dbReference type="ARBA" id="ARBA00022980"/>
    </source>
</evidence>
<dbReference type="GO" id="GO:0022625">
    <property type="term" value="C:cytosolic large ribosomal subunit"/>
    <property type="evidence" value="ECO:0007669"/>
    <property type="project" value="TreeGrafter"/>
</dbReference>
<gene>
    <name evidence="7" type="ORF">C5Y93_19245</name>
</gene>
<evidence type="ECO:0000256" key="1">
    <source>
        <dbReference type="ARBA" id="ARBA00022730"/>
    </source>
</evidence>